<dbReference type="SUPFAM" id="SSF144091">
    <property type="entry name" value="Rhomboid-like"/>
    <property type="match status" value="1"/>
</dbReference>
<accession>A0A0L8V9Q9</accession>
<protein>
    <recommendedName>
        <fullName evidence="6">Peptidase S54 rhomboid domain-containing protein</fullName>
    </recommendedName>
</protein>
<organism evidence="7 8">
    <name type="scientific">Sunxiuqinia dokdonensis</name>
    <dbReference type="NCBI Taxonomy" id="1409788"/>
    <lineage>
        <taxon>Bacteria</taxon>
        <taxon>Pseudomonadati</taxon>
        <taxon>Bacteroidota</taxon>
        <taxon>Bacteroidia</taxon>
        <taxon>Marinilabiliales</taxon>
        <taxon>Prolixibacteraceae</taxon>
        <taxon>Sunxiuqinia</taxon>
    </lineage>
</organism>
<reference evidence="8" key="1">
    <citation type="submission" date="2015-07" db="EMBL/GenBank/DDBJ databases">
        <title>Genome sequencing of Sunxiuqinia dokdonensis strain SK.</title>
        <authorList>
            <person name="Ahn S."/>
            <person name="Kim B.-C."/>
        </authorList>
    </citation>
    <scope>NUCLEOTIDE SEQUENCE [LARGE SCALE GENOMIC DNA]</scope>
    <source>
        <strain evidence="8">SK</strain>
    </source>
</reference>
<dbReference type="InterPro" id="IPR022764">
    <property type="entry name" value="Peptidase_S54_rhomboid_dom"/>
</dbReference>
<evidence type="ECO:0000256" key="2">
    <source>
        <dbReference type="ARBA" id="ARBA00022692"/>
    </source>
</evidence>
<name>A0A0L8V9Q9_9BACT</name>
<feature type="transmembrane region" description="Helical" evidence="5">
    <location>
        <begin position="27"/>
        <end position="57"/>
    </location>
</feature>
<evidence type="ECO:0000313" key="7">
    <source>
        <dbReference type="EMBL" id="KOH45154.1"/>
    </source>
</evidence>
<keyword evidence="2 5" id="KW-0812">Transmembrane</keyword>
<dbReference type="OrthoDB" id="465874at2"/>
<dbReference type="STRING" id="1409788.NC99_20160"/>
<evidence type="ECO:0000256" key="1">
    <source>
        <dbReference type="ARBA" id="ARBA00004141"/>
    </source>
</evidence>
<feature type="transmembrane region" description="Helical" evidence="5">
    <location>
        <begin position="152"/>
        <end position="171"/>
    </location>
</feature>
<gene>
    <name evidence="7" type="ORF">NC99_20160</name>
</gene>
<sequence length="240" mass="27763">MPIFNYYPPKHELTDPELEKKIFRHSLVFPSLFLLAFWLVFLVESTLNVNFAVYGIYPLELKGLKGILFSPFIHSGYKHLAANSIPFFVLSLALFYFYRKLAYRIFILVYFLSGLCVWLGGREAWHIGASGVVYGLASFLFFSGIFRNDVKLLTIAIIVVFLYGGMFWGIFPLKPDVSWESHLWGAASGLLLSIYYRHQGPKRPHFEWEDEPDEDNEADATFFTSTHTAEAYERKDEKNE</sequence>
<comment type="subcellular location">
    <subcellularLocation>
        <location evidence="1">Membrane</location>
        <topology evidence="1">Multi-pass membrane protein</topology>
    </subcellularLocation>
</comment>
<evidence type="ECO:0000313" key="8">
    <source>
        <dbReference type="Proteomes" id="UP000036958"/>
    </source>
</evidence>
<dbReference type="Proteomes" id="UP000036958">
    <property type="component" value="Unassembled WGS sequence"/>
</dbReference>
<evidence type="ECO:0000259" key="6">
    <source>
        <dbReference type="Pfam" id="PF01694"/>
    </source>
</evidence>
<dbReference type="PATRIC" id="fig|1409788.3.peg.2085"/>
<dbReference type="GO" id="GO:0004252">
    <property type="term" value="F:serine-type endopeptidase activity"/>
    <property type="evidence" value="ECO:0007669"/>
    <property type="project" value="InterPro"/>
</dbReference>
<keyword evidence="4 5" id="KW-0472">Membrane</keyword>
<dbReference type="Pfam" id="PF01694">
    <property type="entry name" value="Rhomboid"/>
    <property type="match status" value="1"/>
</dbReference>
<dbReference type="AlphaFoldDB" id="A0A0L8V9Q9"/>
<feature type="transmembrane region" description="Helical" evidence="5">
    <location>
        <begin position="105"/>
        <end position="121"/>
    </location>
</feature>
<dbReference type="Gene3D" id="1.20.1540.10">
    <property type="entry name" value="Rhomboid-like"/>
    <property type="match status" value="1"/>
</dbReference>
<feature type="transmembrane region" description="Helical" evidence="5">
    <location>
        <begin position="77"/>
        <end position="98"/>
    </location>
</feature>
<dbReference type="InterPro" id="IPR035952">
    <property type="entry name" value="Rhomboid-like_sf"/>
</dbReference>
<dbReference type="EMBL" id="LGIA01000148">
    <property type="protein sequence ID" value="KOH45154.1"/>
    <property type="molecule type" value="Genomic_DNA"/>
</dbReference>
<evidence type="ECO:0000256" key="4">
    <source>
        <dbReference type="ARBA" id="ARBA00023136"/>
    </source>
</evidence>
<evidence type="ECO:0000256" key="5">
    <source>
        <dbReference type="SAM" id="Phobius"/>
    </source>
</evidence>
<dbReference type="PANTHER" id="PTHR43731">
    <property type="entry name" value="RHOMBOID PROTEASE"/>
    <property type="match status" value="1"/>
</dbReference>
<comment type="caution">
    <text evidence="7">The sequence shown here is derived from an EMBL/GenBank/DDBJ whole genome shotgun (WGS) entry which is preliminary data.</text>
</comment>
<keyword evidence="3 5" id="KW-1133">Transmembrane helix</keyword>
<evidence type="ECO:0000256" key="3">
    <source>
        <dbReference type="ARBA" id="ARBA00022989"/>
    </source>
</evidence>
<dbReference type="InterPro" id="IPR050925">
    <property type="entry name" value="Rhomboid_protease_S54"/>
</dbReference>
<dbReference type="GO" id="GO:0016020">
    <property type="term" value="C:membrane"/>
    <property type="evidence" value="ECO:0007669"/>
    <property type="project" value="UniProtKB-SubCell"/>
</dbReference>
<proteinExistence type="predicted"/>
<dbReference type="RefSeq" id="WP_053182693.1">
    <property type="nucleotide sequence ID" value="NZ_LGIA01000148.1"/>
</dbReference>
<keyword evidence="8" id="KW-1185">Reference proteome</keyword>
<feature type="transmembrane region" description="Helical" evidence="5">
    <location>
        <begin position="127"/>
        <end position="145"/>
    </location>
</feature>
<dbReference type="PANTHER" id="PTHR43731:SF9">
    <property type="entry name" value="SLR1461 PROTEIN"/>
    <property type="match status" value="1"/>
</dbReference>
<feature type="domain" description="Peptidase S54 rhomboid" evidence="6">
    <location>
        <begin position="67"/>
        <end position="197"/>
    </location>
</feature>